<evidence type="ECO:0000313" key="1">
    <source>
        <dbReference type="EMBL" id="VDD08828.1"/>
    </source>
</evidence>
<proteinExistence type="predicted"/>
<reference evidence="1" key="1">
    <citation type="submission" date="2018-11" db="EMBL/GenBank/DDBJ databases">
        <authorList>
            <consortium name="Genoscope - CEA"/>
            <person name="William W."/>
        </authorList>
    </citation>
    <scope>NUCLEOTIDE SEQUENCE</scope>
</reference>
<accession>A0A3P6C383</accession>
<organism evidence="1">
    <name type="scientific">Brassica oleracea</name>
    <name type="common">Wild cabbage</name>
    <dbReference type="NCBI Taxonomy" id="3712"/>
    <lineage>
        <taxon>Eukaryota</taxon>
        <taxon>Viridiplantae</taxon>
        <taxon>Streptophyta</taxon>
        <taxon>Embryophyta</taxon>
        <taxon>Tracheophyta</taxon>
        <taxon>Spermatophyta</taxon>
        <taxon>Magnoliopsida</taxon>
        <taxon>eudicotyledons</taxon>
        <taxon>Gunneridae</taxon>
        <taxon>Pentapetalae</taxon>
        <taxon>rosids</taxon>
        <taxon>malvids</taxon>
        <taxon>Brassicales</taxon>
        <taxon>Brassicaceae</taxon>
        <taxon>Brassiceae</taxon>
        <taxon>Brassica</taxon>
    </lineage>
</organism>
<gene>
    <name evidence="1" type="ORF">BOLC4T24279H</name>
</gene>
<dbReference type="AlphaFoldDB" id="A0A3P6C383"/>
<dbReference type="EMBL" id="LR031873">
    <property type="protein sequence ID" value="VDD08828.1"/>
    <property type="molecule type" value="Genomic_DNA"/>
</dbReference>
<sequence>MHKKPLELQKQKRNKKYFLYERDKRLVLLTKLVIFSLKKKV</sequence>
<protein>
    <submittedName>
        <fullName evidence="1">Uncharacterized protein</fullName>
    </submittedName>
</protein>
<name>A0A3P6C383_BRAOL</name>